<sequence length="66" mass="8008">EIMIFFNRRQQNCQQRRYRSQERSDRSYDLEMMNPTDPWGSEQLNELADMAAVEKLVLIQDELEQL</sequence>
<comment type="caution">
    <text evidence="2">The sequence shown here is derived from an EMBL/GenBank/DDBJ whole genome shotgun (WGS) entry which is preliminary data.</text>
</comment>
<dbReference type="Proteomes" id="UP000676336">
    <property type="component" value="Unassembled WGS sequence"/>
</dbReference>
<dbReference type="AlphaFoldDB" id="A0A8S3D1P5"/>
<evidence type="ECO:0000313" key="2">
    <source>
        <dbReference type="EMBL" id="CAF4958841.1"/>
    </source>
</evidence>
<evidence type="ECO:0000256" key="1">
    <source>
        <dbReference type="SAM" id="MobiDB-lite"/>
    </source>
</evidence>
<dbReference type="EMBL" id="CAJOBI010190230">
    <property type="protein sequence ID" value="CAF4958841.1"/>
    <property type="molecule type" value="Genomic_DNA"/>
</dbReference>
<reference evidence="2" key="1">
    <citation type="submission" date="2021-02" db="EMBL/GenBank/DDBJ databases">
        <authorList>
            <person name="Nowell W R."/>
        </authorList>
    </citation>
    <scope>NUCLEOTIDE SEQUENCE</scope>
</reference>
<evidence type="ECO:0000313" key="3">
    <source>
        <dbReference type="Proteomes" id="UP000676336"/>
    </source>
</evidence>
<proteinExistence type="predicted"/>
<accession>A0A8S3D1P5</accession>
<organism evidence="2 3">
    <name type="scientific">Rotaria magnacalcarata</name>
    <dbReference type="NCBI Taxonomy" id="392030"/>
    <lineage>
        <taxon>Eukaryota</taxon>
        <taxon>Metazoa</taxon>
        <taxon>Spiralia</taxon>
        <taxon>Gnathifera</taxon>
        <taxon>Rotifera</taxon>
        <taxon>Eurotatoria</taxon>
        <taxon>Bdelloidea</taxon>
        <taxon>Philodinida</taxon>
        <taxon>Philodinidae</taxon>
        <taxon>Rotaria</taxon>
    </lineage>
</organism>
<gene>
    <name evidence="2" type="ORF">SMN809_LOCUS54503</name>
</gene>
<feature type="non-terminal residue" evidence="2">
    <location>
        <position position="1"/>
    </location>
</feature>
<name>A0A8S3D1P5_9BILA</name>
<protein>
    <submittedName>
        <fullName evidence="2">Uncharacterized protein</fullName>
    </submittedName>
</protein>
<feature type="compositionally biased region" description="Basic and acidic residues" evidence="1">
    <location>
        <begin position="19"/>
        <end position="29"/>
    </location>
</feature>
<feature type="region of interest" description="Disordered" evidence="1">
    <location>
        <begin position="15"/>
        <end position="37"/>
    </location>
</feature>